<reference evidence="2 3" key="1">
    <citation type="journal article" date="2015" name="Nature">
        <title>rRNA introns, odd ribosomes, and small enigmatic genomes across a large radiation of phyla.</title>
        <authorList>
            <person name="Brown C.T."/>
            <person name="Hug L.A."/>
            <person name="Thomas B.C."/>
            <person name="Sharon I."/>
            <person name="Castelle C.J."/>
            <person name="Singh A."/>
            <person name="Wilkins M.J."/>
            <person name="Williams K.H."/>
            <person name="Banfield J.F."/>
        </authorList>
    </citation>
    <scope>NUCLEOTIDE SEQUENCE [LARGE SCALE GENOMIC DNA]</scope>
</reference>
<dbReference type="PANTHER" id="PTHR43229:SF3">
    <property type="entry name" value="ABC-TYPE MULTIDRUG TRANSPORT SYSTEM, PERMEASE COMPONENT"/>
    <property type="match status" value="1"/>
</dbReference>
<dbReference type="PANTHER" id="PTHR43229">
    <property type="entry name" value="NODULATION PROTEIN J"/>
    <property type="match status" value="1"/>
</dbReference>
<protein>
    <submittedName>
        <fullName evidence="2">ABC-2 type transporter</fullName>
    </submittedName>
</protein>
<keyword evidence="1" id="KW-0472">Membrane</keyword>
<dbReference type="AlphaFoldDB" id="A0A0G0DVD0"/>
<keyword evidence="1" id="KW-1133">Transmembrane helix</keyword>
<evidence type="ECO:0000313" key="3">
    <source>
        <dbReference type="Proteomes" id="UP000034127"/>
    </source>
</evidence>
<feature type="transmembrane region" description="Helical" evidence="1">
    <location>
        <begin position="62"/>
        <end position="83"/>
    </location>
</feature>
<feature type="transmembrane region" description="Helical" evidence="1">
    <location>
        <begin position="27"/>
        <end position="50"/>
    </location>
</feature>
<evidence type="ECO:0000313" key="2">
    <source>
        <dbReference type="EMBL" id="KKP67000.1"/>
    </source>
</evidence>
<feature type="transmembrane region" description="Helical" evidence="1">
    <location>
        <begin position="139"/>
        <end position="162"/>
    </location>
</feature>
<feature type="transmembrane region" description="Helical" evidence="1">
    <location>
        <begin position="174"/>
        <end position="196"/>
    </location>
</feature>
<proteinExistence type="predicted"/>
<gene>
    <name evidence="2" type="ORF">UR63_C0025G0007</name>
</gene>
<dbReference type="EMBL" id="LBPX01000025">
    <property type="protein sequence ID" value="KKP67000.1"/>
    <property type="molecule type" value="Genomic_DNA"/>
</dbReference>
<feature type="transmembrane region" description="Helical" evidence="1">
    <location>
        <begin position="225"/>
        <end position="248"/>
    </location>
</feature>
<sequence>MSLNKIKAILLHELYVTKYSVEVINDIILFPLFSIIVFGFMTLYMAGFAGEVIAQHVLTGMILWQVINITQYSIAVGCLWDVWSRNLTNIFITPITTVEYLISYLISGAFKSLFVLIFASIMSNYIFKFNILNLGIANIVIYFIILTVFAFSFAIIVLGLIFRLGTRAQALSWGLLNIFQPLMAVIYPASILPVPFRTIAYMLPPTYIFEAARASINNKIIRWDYIGMALILDIIFLIVAITVFNLLFESSKKSGQFARLET</sequence>
<dbReference type="InterPro" id="IPR051784">
    <property type="entry name" value="Nod_factor_ABC_transporter"/>
</dbReference>
<evidence type="ECO:0000256" key="1">
    <source>
        <dbReference type="SAM" id="Phobius"/>
    </source>
</evidence>
<comment type="caution">
    <text evidence="2">The sequence shown here is derived from an EMBL/GenBank/DDBJ whole genome shotgun (WGS) entry which is preliminary data.</text>
</comment>
<name>A0A0G0DVD0_9BACT</name>
<accession>A0A0G0DVD0</accession>
<organism evidence="2 3">
    <name type="scientific">Candidatus Roizmanbacteria bacterium GW2011_GWC2_35_12</name>
    <dbReference type="NCBI Taxonomy" id="1618485"/>
    <lineage>
        <taxon>Bacteria</taxon>
        <taxon>Candidatus Roizmaniibacteriota</taxon>
    </lineage>
</organism>
<dbReference type="Proteomes" id="UP000034127">
    <property type="component" value="Unassembled WGS sequence"/>
</dbReference>
<feature type="transmembrane region" description="Helical" evidence="1">
    <location>
        <begin position="104"/>
        <end position="127"/>
    </location>
</feature>
<keyword evidence="1" id="KW-0812">Transmembrane</keyword>